<keyword evidence="10" id="KW-1185">Reference proteome</keyword>
<dbReference type="RefSeq" id="WP_061522404.1">
    <property type="nucleotide sequence ID" value="NZ_JAJJBV010000046.1"/>
</dbReference>
<evidence type="ECO:0000256" key="1">
    <source>
        <dbReference type="ARBA" id="ARBA00004651"/>
    </source>
</evidence>
<reference evidence="10" key="1">
    <citation type="submission" date="2016-02" db="EMBL/GenBank/DDBJ databases">
        <authorList>
            <person name="Dunlap C."/>
        </authorList>
    </citation>
    <scope>NUCLEOTIDE SEQUENCE [LARGE SCALE GENOMIC DNA]</scope>
    <source>
        <strain evidence="10">NRRL B-41092</strain>
    </source>
</reference>
<dbReference type="SUPFAM" id="SSF103481">
    <property type="entry name" value="Multidrug resistance efflux transporter EmrE"/>
    <property type="match status" value="1"/>
</dbReference>
<name>A0A150F527_9BACI</name>
<evidence type="ECO:0000313" key="10">
    <source>
        <dbReference type="Proteomes" id="UP000075430"/>
    </source>
</evidence>
<dbReference type="Proteomes" id="UP000075430">
    <property type="component" value="Unassembled WGS sequence"/>
</dbReference>
<comment type="subcellular location">
    <subcellularLocation>
        <location evidence="1 7">Cell membrane</location>
        <topology evidence="1 7">Multi-pass membrane protein</topology>
    </subcellularLocation>
</comment>
<keyword evidence="4 7" id="KW-0812">Transmembrane</keyword>
<feature type="transmembrane region" description="Helical" evidence="8">
    <location>
        <begin position="84"/>
        <end position="103"/>
    </location>
</feature>
<dbReference type="InterPro" id="IPR037185">
    <property type="entry name" value="EmrE-like"/>
</dbReference>
<feature type="transmembrane region" description="Helical" evidence="8">
    <location>
        <begin position="32"/>
        <end position="50"/>
    </location>
</feature>
<evidence type="ECO:0000256" key="7">
    <source>
        <dbReference type="RuleBase" id="RU003942"/>
    </source>
</evidence>
<dbReference type="PANTHER" id="PTHR30561:SF0">
    <property type="entry name" value="GUANIDINIUM EXPORTER"/>
    <property type="match status" value="1"/>
</dbReference>
<dbReference type="STRING" id="1793963.AXI58_19345"/>
<keyword evidence="6 8" id="KW-0472">Membrane</keyword>
<evidence type="ECO:0000256" key="3">
    <source>
        <dbReference type="ARBA" id="ARBA00022475"/>
    </source>
</evidence>
<feature type="transmembrane region" description="Helical" evidence="8">
    <location>
        <begin position="57"/>
        <end position="78"/>
    </location>
</feature>
<accession>A0A150F527</accession>
<comment type="caution">
    <text evidence="9">The sequence shown here is derived from an EMBL/GenBank/DDBJ whole genome shotgun (WGS) entry which is preliminary data.</text>
</comment>
<dbReference type="Pfam" id="PF00893">
    <property type="entry name" value="Multi_Drug_Res"/>
    <property type="match status" value="1"/>
</dbReference>
<evidence type="ECO:0000313" key="9">
    <source>
        <dbReference type="EMBL" id="KXZ17456.1"/>
    </source>
</evidence>
<dbReference type="PANTHER" id="PTHR30561">
    <property type="entry name" value="SMR FAMILY PROTON-DEPENDENT DRUG EFFLUX TRANSPORTER SUGE"/>
    <property type="match status" value="1"/>
</dbReference>
<dbReference type="AlphaFoldDB" id="A0A150F527"/>
<evidence type="ECO:0000256" key="2">
    <source>
        <dbReference type="ARBA" id="ARBA00022448"/>
    </source>
</evidence>
<evidence type="ECO:0000256" key="8">
    <source>
        <dbReference type="SAM" id="Phobius"/>
    </source>
</evidence>
<keyword evidence="5 8" id="KW-1133">Transmembrane helix</keyword>
<evidence type="ECO:0000256" key="4">
    <source>
        <dbReference type="ARBA" id="ARBA00022692"/>
    </source>
</evidence>
<dbReference type="Gene3D" id="1.10.3730.20">
    <property type="match status" value="1"/>
</dbReference>
<evidence type="ECO:0000256" key="6">
    <source>
        <dbReference type="ARBA" id="ARBA00023136"/>
    </source>
</evidence>
<evidence type="ECO:0000256" key="5">
    <source>
        <dbReference type="ARBA" id="ARBA00022989"/>
    </source>
</evidence>
<sequence length="104" mass="11253">MAWLLLFIAGAEEVVAAVAMKHIDGMKKKWPLIVMVSGFMLSFFCLSKAMQVLPTGVAYAAWTGMGSIGVTAVGIFWFKERFNLSQLVSLGLILIGVIGLKLTT</sequence>
<dbReference type="FunFam" id="1.10.3730.20:FF:000001">
    <property type="entry name" value="Quaternary ammonium compound resistance transporter SugE"/>
    <property type="match status" value="1"/>
</dbReference>
<dbReference type="InterPro" id="IPR045324">
    <property type="entry name" value="Small_multidrug_res"/>
</dbReference>
<dbReference type="InterPro" id="IPR000390">
    <property type="entry name" value="Small_drug/metabolite_transptr"/>
</dbReference>
<keyword evidence="2" id="KW-0813">Transport</keyword>
<dbReference type="OrthoDB" id="21828at2"/>
<gene>
    <name evidence="9" type="ORF">AXI58_19345</name>
</gene>
<dbReference type="EMBL" id="LSBA01000021">
    <property type="protein sequence ID" value="KXZ17456.1"/>
    <property type="molecule type" value="Genomic_DNA"/>
</dbReference>
<dbReference type="GO" id="GO:0022857">
    <property type="term" value="F:transmembrane transporter activity"/>
    <property type="evidence" value="ECO:0007669"/>
    <property type="project" value="InterPro"/>
</dbReference>
<protein>
    <submittedName>
        <fullName evidence="9">Molecular chaperone</fullName>
    </submittedName>
</protein>
<proteinExistence type="inferred from homology"/>
<comment type="similarity">
    <text evidence="7">Belongs to the drug/metabolite transporter (DMT) superfamily. Small multidrug resistance (SMR) (TC 2.A.7.1) family.</text>
</comment>
<organism evidence="9 10">
    <name type="scientific">Bacillus nakamurai</name>
    <dbReference type="NCBI Taxonomy" id="1793963"/>
    <lineage>
        <taxon>Bacteria</taxon>
        <taxon>Bacillati</taxon>
        <taxon>Bacillota</taxon>
        <taxon>Bacilli</taxon>
        <taxon>Bacillales</taxon>
        <taxon>Bacillaceae</taxon>
        <taxon>Bacillus</taxon>
    </lineage>
</organism>
<keyword evidence="3" id="KW-1003">Cell membrane</keyword>
<dbReference type="GO" id="GO:0005886">
    <property type="term" value="C:plasma membrane"/>
    <property type="evidence" value="ECO:0007669"/>
    <property type="project" value="UniProtKB-SubCell"/>
</dbReference>